<name>A0A2X3BG52_9HELI</name>
<accession>A0A2X3BG52</accession>
<dbReference type="EMBL" id="UAWL01000006">
    <property type="protein sequence ID" value="SQB98296.1"/>
    <property type="molecule type" value="Genomic_DNA"/>
</dbReference>
<gene>
    <name evidence="1" type="ORF">NCTC13102_00753</name>
</gene>
<evidence type="ECO:0000313" key="1">
    <source>
        <dbReference type="EMBL" id="SQB98296.1"/>
    </source>
</evidence>
<proteinExistence type="predicted"/>
<protein>
    <submittedName>
        <fullName evidence="1">Uncharacterized protein</fullName>
    </submittedName>
</protein>
<dbReference type="Proteomes" id="UP000250166">
    <property type="component" value="Unassembled WGS sequence"/>
</dbReference>
<sequence>MCFFCVDFDVFSDLIYNSKSASKMRVGLKLGLKEQK</sequence>
<organism evidence="1 2">
    <name type="scientific">Helicobacter fennelliae</name>
    <dbReference type="NCBI Taxonomy" id="215"/>
    <lineage>
        <taxon>Bacteria</taxon>
        <taxon>Pseudomonadati</taxon>
        <taxon>Campylobacterota</taxon>
        <taxon>Epsilonproteobacteria</taxon>
        <taxon>Campylobacterales</taxon>
        <taxon>Helicobacteraceae</taxon>
        <taxon>Helicobacter</taxon>
    </lineage>
</organism>
<reference evidence="1 2" key="1">
    <citation type="submission" date="2018-06" db="EMBL/GenBank/DDBJ databases">
        <authorList>
            <consortium name="Pathogen Informatics"/>
            <person name="Doyle S."/>
        </authorList>
    </citation>
    <scope>NUCLEOTIDE SEQUENCE [LARGE SCALE GENOMIC DNA]</scope>
    <source>
        <strain evidence="1 2">NCTC13102</strain>
    </source>
</reference>
<evidence type="ECO:0000313" key="2">
    <source>
        <dbReference type="Proteomes" id="UP000250166"/>
    </source>
</evidence>
<dbReference type="AlphaFoldDB" id="A0A2X3BG52"/>